<dbReference type="InterPro" id="IPR017871">
    <property type="entry name" value="ABC_transporter-like_CS"/>
</dbReference>
<evidence type="ECO:0000256" key="6">
    <source>
        <dbReference type="ARBA" id="ARBA00023136"/>
    </source>
</evidence>
<feature type="domain" description="ABC transporter" evidence="8">
    <location>
        <begin position="341"/>
        <end position="587"/>
    </location>
</feature>
<dbReference type="Gene3D" id="1.20.1560.10">
    <property type="entry name" value="ABC transporter type 1, transmembrane domain"/>
    <property type="match status" value="1"/>
</dbReference>
<accession>A0ABV8LYX5</accession>
<dbReference type="InterPro" id="IPR003593">
    <property type="entry name" value="AAA+_ATPase"/>
</dbReference>
<name>A0ABV8LYX5_9ACTN</name>
<evidence type="ECO:0000256" key="7">
    <source>
        <dbReference type="SAM" id="Phobius"/>
    </source>
</evidence>
<evidence type="ECO:0000259" key="9">
    <source>
        <dbReference type="PROSITE" id="PS50929"/>
    </source>
</evidence>
<dbReference type="InterPro" id="IPR027417">
    <property type="entry name" value="P-loop_NTPase"/>
</dbReference>
<feature type="transmembrane region" description="Helical" evidence="7">
    <location>
        <begin position="281"/>
        <end position="300"/>
    </location>
</feature>
<feature type="domain" description="ABC transmembrane type-1" evidence="9">
    <location>
        <begin position="23"/>
        <end position="307"/>
    </location>
</feature>
<evidence type="ECO:0000256" key="3">
    <source>
        <dbReference type="ARBA" id="ARBA00022741"/>
    </source>
</evidence>
<dbReference type="InterPro" id="IPR036640">
    <property type="entry name" value="ABC1_TM_sf"/>
</dbReference>
<reference evidence="11" key="1">
    <citation type="journal article" date="2019" name="Int. J. Syst. Evol. Microbiol.">
        <title>The Global Catalogue of Microorganisms (GCM) 10K type strain sequencing project: providing services to taxonomists for standard genome sequencing and annotation.</title>
        <authorList>
            <consortium name="The Broad Institute Genomics Platform"/>
            <consortium name="The Broad Institute Genome Sequencing Center for Infectious Disease"/>
            <person name="Wu L."/>
            <person name="Ma J."/>
        </authorList>
    </citation>
    <scope>NUCLEOTIDE SEQUENCE [LARGE SCALE GENOMIC DNA]</scope>
    <source>
        <strain evidence="11">CGMCC 4.7289</strain>
    </source>
</reference>
<feature type="transmembrane region" description="Helical" evidence="7">
    <location>
        <begin position="145"/>
        <end position="175"/>
    </location>
</feature>
<feature type="transmembrane region" description="Helical" evidence="7">
    <location>
        <begin position="57"/>
        <end position="76"/>
    </location>
</feature>
<dbReference type="PROSITE" id="PS00211">
    <property type="entry name" value="ABC_TRANSPORTER_1"/>
    <property type="match status" value="1"/>
</dbReference>
<comment type="subcellular location">
    <subcellularLocation>
        <location evidence="1">Cell membrane</location>
        <topology evidence="1">Multi-pass membrane protein</topology>
    </subcellularLocation>
</comment>
<keyword evidence="11" id="KW-1185">Reference proteome</keyword>
<protein>
    <submittedName>
        <fullName evidence="10">ABC transporter ATP-binding protein</fullName>
    </submittedName>
</protein>
<evidence type="ECO:0000313" key="10">
    <source>
        <dbReference type="EMBL" id="MFC4136286.1"/>
    </source>
</evidence>
<organism evidence="10 11">
    <name type="scientific">Hamadaea flava</name>
    <dbReference type="NCBI Taxonomy" id="1742688"/>
    <lineage>
        <taxon>Bacteria</taxon>
        <taxon>Bacillati</taxon>
        <taxon>Actinomycetota</taxon>
        <taxon>Actinomycetes</taxon>
        <taxon>Micromonosporales</taxon>
        <taxon>Micromonosporaceae</taxon>
        <taxon>Hamadaea</taxon>
    </lineage>
</organism>
<proteinExistence type="predicted"/>
<dbReference type="EMBL" id="JBHSAY010000029">
    <property type="protein sequence ID" value="MFC4136286.1"/>
    <property type="molecule type" value="Genomic_DNA"/>
</dbReference>
<dbReference type="InterPro" id="IPR011527">
    <property type="entry name" value="ABC1_TM_dom"/>
</dbReference>
<dbReference type="PROSITE" id="PS50929">
    <property type="entry name" value="ABC_TM1F"/>
    <property type="match status" value="1"/>
</dbReference>
<evidence type="ECO:0000256" key="1">
    <source>
        <dbReference type="ARBA" id="ARBA00004651"/>
    </source>
</evidence>
<dbReference type="Gene3D" id="3.40.50.300">
    <property type="entry name" value="P-loop containing nucleotide triphosphate hydrolases"/>
    <property type="match status" value="1"/>
</dbReference>
<dbReference type="InterPro" id="IPR039421">
    <property type="entry name" value="Type_1_exporter"/>
</dbReference>
<dbReference type="Proteomes" id="UP001595816">
    <property type="component" value="Unassembled WGS sequence"/>
</dbReference>
<dbReference type="RefSeq" id="WP_253751152.1">
    <property type="nucleotide sequence ID" value="NZ_JAMZDZ010000001.1"/>
</dbReference>
<dbReference type="GO" id="GO:0005524">
    <property type="term" value="F:ATP binding"/>
    <property type="evidence" value="ECO:0007669"/>
    <property type="project" value="UniProtKB-KW"/>
</dbReference>
<evidence type="ECO:0000256" key="4">
    <source>
        <dbReference type="ARBA" id="ARBA00022840"/>
    </source>
</evidence>
<evidence type="ECO:0000256" key="5">
    <source>
        <dbReference type="ARBA" id="ARBA00022989"/>
    </source>
</evidence>
<keyword evidence="4 10" id="KW-0067">ATP-binding</keyword>
<dbReference type="SMART" id="SM00382">
    <property type="entry name" value="AAA"/>
    <property type="match status" value="1"/>
</dbReference>
<keyword evidence="5 7" id="KW-1133">Transmembrane helix</keyword>
<evidence type="ECO:0000313" key="11">
    <source>
        <dbReference type="Proteomes" id="UP001595816"/>
    </source>
</evidence>
<dbReference type="PANTHER" id="PTHR43394:SF1">
    <property type="entry name" value="ATP-BINDING CASSETTE SUB-FAMILY B MEMBER 10, MITOCHONDRIAL"/>
    <property type="match status" value="1"/>
</dbReference>
<feature type="transmembrane region" description="Helical" evidence="7">
    <location>
        <begin position="20"/>
        <end position="45"/>
    </location>
</feature>
<dbReference type="PROSITE" id="PS50893">
    <property type="entry name" value="ABC_TRANSPORTER_2"/>
    <property type="match status" value="1"/>
</dbReference>
<dbReference type="PANTHER" id="PTHR43394">
    <property type="entry name" value="ATP-DEPENDENT PERMEASE MDL1, MITOCHONDRIAL"/>
    <property type="match status" value="1"/>
</dbReference>
<gene>
    <name evidence="10" type="ORF">ACFOZ4_37250</name>
</gene>
<dbReference type="SUPFAM" id="SSF52540">
    <property type="entry name" value="P-loop containing nucleoside triphosphate hydrolases"/>
    <property type="match status" value="1"/>
</dbReference>
<dbReference type="Pfam" id="PF00005">
    <property type="entry name" value="ABC_tran"/>
    <property type="match status" value="1"/>
</dbReference>
<dbReference type="InterPro" id="IPR003439">
    <property type="entry name" value="ABC_transporter-like_ATP-bd"/>
</dbReference>
<feature type="transmembrane region" description="Helical" evidence="7">
    <location>
        <begin position="249"/>
        <end position="269"/>
    </location>
</feature>
<keyword evidence="6 7" id="KW-0472">Membrane</keyword>
<evidence type="ECO:0000259" key="8">
    <source>
        <dbReference type="PROSITE" id="PS50893"/>
    </source>
</evidence>
<dbReference type="SUPFAM" id="SSF90123">
    <property type="entry name" value="ABC transporter transmembrane region"/>
    <property type="match status" value="1"/>
</dbReference>
<evidence type="ECO:0000256" key="2">
    <source>
        <dbReference type="ARBA" id="ARBA00022692"/>
    </source>
</evidence>
<keyword evidence="3" id="KW-0547">Nucleotide-binding</keyword>
<keyword evidence="2 7" id="KW-0812">Transmembrane</keyword>
<comment type="caution">
    <text evidence="10">The sequence shown here is derived from an EMBL/GenBank/DDBJ whole genome shotgun (WGS) entry which is preliminary data.</text>
</comment>
<sequence>MRDQPRSGAVRQFAGLVGAAAPGVAAAYVAVTVAEAVVPVLLAWLTKLLLDRLAGTGPITAYVVGLAALGVIAASLPRISLFLSNEASRRLSAVATERLFAATGRLVGLRRFEDPAYLDRLRVARRGCDNAGQLLDGVLGLGRGVLLLAGFIGSLLVLSPAMTVVLVCAAVPMLVAELYLARRRAAAQIGVEPNHRREYFYSQLLTGTQAAKEIRLFGTGGFLRTLMMRERSTADTAIRRMERREVGGHTGLAALTAVVAGAGLIWAALAARRGELSLGDVSIFLAAIASTQSGLAMVVATTANLHAQGMFFAAYAEILRTPPDLPVPPVPVPVPSLRQGIRLRDVWFRYDESHPWVLRGVDLLLPAGSTVALVGLNGSGKSTLVKLLCRLYDPSQGTIGWDGVDLRDADPAQLRTRIGAVFQDFMTYDVSAADNIALGDLTARDDPGRVEAAAAGAGVHSVLRELPRGYQTMLTRAFFDGDDEAGTVLSGGQWQRVAVARGLLREGCDLMILDEPSSGLDPQAEHELHRSLRTARLGRTNLLISHRLSAVRDADLIYVLRDGRVAETGDHSSLLALDGEYARLFRLQAAGYAQEVGS</sequence>